<dbReference type="GeneID" id="80400752"/>
<sequence>SPPKGGCLLGYAQVAYTQVRKECTLAKDADYVDVPADAEGFYTYRLTKYIAETEGLERFCYQLLKGIGFGSLAPAIDPLSGFRFSPTKIAPVNRPRYTTMMPLTARDEIRTSISTSHRTPIKTETPFAWDLLPLQLNSSSTTTSTVSRASQVELLNWILDTTKRTRFGGEQFGELEMLRGKIHSPGNGWSMVTSEIEVQQTTPWVSTDINKTKDVRIRRITGPRARLSAASWLAVESAEQANAQAVIQKHQLGVLSRCLPNSRKMGLARSVAELRDLPQTLRSSLEGLMAVVGKGSLKEQPINYLFGWKPFVDDLKRLVDLPEKLTKMVNYRLQRNGQPTTFRTKFSYNEPVPNPPAFAYEALNLESNTSTTTDWSRKVTVRGMVNANVRFPLLEIPLFKGVKRDQLKALLYDDLQGNLPRLIDIYRLVPWSWLFDWFTGLGEYLDVVEMINGDNNLINYGFITYVSEGVVRTSYRCEVSQTRRLTVDGVRLIDTHFQVPVNHASRLEYKYQLRKSFGSIPGMRFTSDQATLTSYQAAIIGALALAKS</sequence>
<dbReference type="RefSeq" id="YP_010771112.1">
    <property type="nucleotide sequence ID" value="NC_074490.1"/>
</dbReference>
<protein>
    <submittedName>
        <fullName evidence="1">Maturation protein</fullName>
    </submittedName>
</protein>
<dbReference type="Proteomes" id="UP000675998">
    <property type="component" value="Segment"/>
</dbReference>
<dbReference type="KEGG" id="vg:80400752"/>
<keyword evidence="2" id="KW-1185">Reference proteome</keyword>
<gene>
    <name evidence="1" type="primary">SRR6049586_2_1</name>
</gene>
<evidence type="ECO:0000313" key="1">
    <source>
        <dbReference type="EMBL" id="DAD50923.1"/>
    </source>
</evidence>
<accession>A0A8S5L0G4</accession>
<dbReference type="EMBL" id="BK013666">
    <property type="protein sequence ID" value="DAD50923.1"/>
    <property type="molecule type" value="Genomic_RNA"/>
</dbReference>
<evidence type="ECO:0000313" key="2">
    <source>
        <dbReference type="Proteomes" id="UP000675998"/>
    </source>
</evidence>
<reference evidence="1" key="1">
    <citation type="submission" date="2020-09" db="EMBL/GenBank/DDBJ databases">
        <title>Leviviricetes taxonomy.</title>
        <authorList>
            <person name="Stockdale S.R."/>
            <person name="Callanan J."/>
            <person name="Adriaenssens E.M."/>
            <person name="Kuhn J.H."/>
            <person name="Rumnieks J."/>
            <person name="Shkoporov A."/>
            <person name="Draper L.A."/>
            <person name="Ross P."/>
            <person name="Hill C."/>
        </authorList>
    </citation>
    <scope>NUCLEOTIDE SEQUENCE</scope>
</reference>
<feature type="non-terminal residue" evidence="1">
    <location>
        <position position="1"/>
    </location>
</feature>
<organism evidence="1 2">
    <name type="scientific">ssRNA phage SRR6049586_2</name>
    <dbReference type="NCBI Taxonomy" id="2786481"/>
    <lineage>
        <taxon>Viruses</taxon>
        <taxon>Riboviria</taxon>
        <taxon>Orthornavirae</taxon>
        <taxon>Lenarviricota</taxon>
        <taxon>Leviviricetes</taxon>
        <taxon>Timlovirales</taxon>
        <taxon>Steitzviridae</taxon>
        <taxon>Sperdavirus</taxon>
        <taxon>Sperdavirus luticola</taxon>
    </lineage>
</organism>
<name>A0A8S5L0G4_9VIRU</name>
<proteinExistence type="predicted"/>